<evidence type="ECO:0000256" key="1">
    <source>
        <dbReference type="ARBA" id="ARBA00004123"/>
    </source>
</evidence>
<dbReference type="RefSeq" id="XP_051446554.1">
    <property type="nucleotide sequence ID" value="XM_051587499.1"/>
</dbReference>
<gene>
    <name evidence="4" type="ORF">K450DRAFT_231859</name>
</gene>
<dbReference type="PANTHER" id="PTHR21583:SF8">
    <property type="entry name" value="PROTEIN ELYS"/>
    <property type="match status" value="1"/>
</dbReference>
<keyword evidence="2" id="KW-0539">Nucleus</keyword>
<dbReference type="Proteomes" id="UP001206595">
    <property type="component" value="Unassembled WGS sequence"/>
</dbReference>
<feature type="domain" description="ELYS-like" evidence="3">
    <location>
        <begin position="437"/>
        <end position="646"/>
    </location>
</feature>
<comment type="subcellular location">
    <subcellularLocation>
        <location evidence="1">Nucleus</location>
    </subcellularLocation>
</comment>
<evidence type="ECO:0000256" key="2">
    <source>
        <dbReference type="ARBA" id="ARBA00023242"/>
    </source>
</evidence>
<protein>
    <recommendedName>
        <fullName evidence="3">ELYS-like domain-containing protein</fullName>
    </recommendedName>
</protein>
<dbReference type="GeneID" id="75912844"/>
<evidence type="ECO:0000313" key="5">
    <source>
        <dbReference type="Proteomes" id="UP001206595"/>
    </source>
</evidence>
<evidence type="ECO:0000313" key="4">
    <source>
        <dbReference type="EMBL" id="KAI8581550.1"/>
    </source>
</evidence>
<comment type="caution">
    <text evidence="4">The sequence shown here is derived from an EMBL/GenBank/DDBJ whole genome shotgun (WGS) entry which is preliminary data.</text>
</comment>
<dbReference type="AlphaFoldDB" id="A0AAD5HEK6"/>
<accession>A0AAD5HEK6</accession>
<dbReference type="PANTHER" id="PTHR21583">
    <property type="entry name" value="ELYS PROTEIN"/>
    <property type="match status" value="1"/>
</dbReference>
<dbReference type="InterPro" id="IPR052620">
    <property type="entry name" value="ELYS/MEL-28_NucAsmblyFactor"/>
</dbReference>
<organism evidence="4 5">
    <name type="scientific">Umbelopsis ramanniana AG</name>
    <dbReference type="NCBI Taxonomy" id="1314678"/>
    <lineage>
        <taxon>Eukaryota</taxon>
        <taxon>Fungi</taxon>
        <taxon>Fungi incertae sedis</taxon>
        <taxon>Mucoromycota</taxon>
        <taxon>Mucoromycotina</taxon>
        <taxon>Umbelopsidomycetes</taxon>
        <taxon>Umbelopsidales</taxon>
        <taxon>Umbelopsidaceae</taxon>
        <taxon>Umbelopsis</taxon>
    </lineage>
</organism>
<reference evidence="4" key="2">
    <citation type="journal article" date="2022" name="Proc. Natl. Acad. Sci. U.S.A.">
        <title>Diploid-dominant life cycles characterize the early evolution of Fungi.</title>
        <authorList>
            <person name="Amses K.R."/>
            <person name="Simmons D.R."/>
            <person name="Longcore J.E."/>
            <person name="Mondo S.J."/>
            <person name="Seto K."/>
            <person name="Jeronimo G.H."/>
            <person name="Bonds A.E."/>
            <person name="Quandt C.A."/>
            <person name="Davis W.J."/>
            <person name="Chang Y."/>
            <person name="Federici B.A."/>
            <person name="Kuo A."/>
            <person name="LaButti K."/>
            <person name="Pangilinan J."/>
            <person name="Andreopoulos W."/>
            <person name="Tritt A."/>
            <person name="Riley R."/>
            <person name="Hundley H."/>
            <person name="Johnson J."/>
            <person name="Lipzen A."/>
            <person name="Barry K."/>
            <person name="Lang B.F."/>
            <person name="Cuomo C.A."/>
            <person name="Buchler N.E."/>
            <person name="Grigoriev I.V."/>
            <person name="Spatafora J.W."/>
            <person name="Stajich J.E."/>
            <person name="James T.Y."/>
        </authorList>
    </citation>
    <scope>NUCLEOTIDE SEQUENCE</scope>
    <source>
        <strain evidence="4">AG</strain>
    </source>
</reference>
<dbReference type="InterPro" id="IPR025151">
    <property type="entry name" value="ELYS_dom"/>
</dbReference>
<sequence>MLNHTVEEFSRQNNAFAVDDPAVSKFISNRSIPGRLLDPYLLYRYNQRTVEVRFVNGCQQAICGTLSAQDLAKSLGLSVEISAVSSLVLSDRHYLAIIVREIVARDSYIVLWDVVANKWESIELSIIIEGTVTAATMSSNAFLTPNETIDDISHGFHHLMVLGTESASLYLIDISNVDGKFKIKSEVTQIQAPGSGIRSLHILLSSMTSKHMMDPKIYVGGDSGFLNVFKYKVANGNQFIIPSRNLTELLKDQDPVTHIECFRLQDQQKTVIIVGQSPLNHQTSNNKARVTVLQTMTNSDRKVLGTFEASILSHKTWKESSVLAIKSVAPVDLNGGHYLFAVFSTKAQSSTSTELVGYKINQENVDEIVRKDISECCYGVTLQDIAPARDVNSIESSAKFSVVEEWAQFDEKAFKTCYSSKEVKAIQKQRKGMHSELFLDKLLKFAHVNVSLYPPRNSNDLHKLYNAIQKCDLDILRKQSLVYYLLLDWKNASQARYARRYLIPSQFQKLMDGYWAMDHGQYEDGVKSLADPGVEADWSDKILQTLYELSSHQLALQYATISKHRSDIPEDIILRMKLFVKCDIVRAFYFQREICGDRHDTLRETLLHILWEAIFTDDNQEGVVERALSFPLKPEEEQIFVAYLNNSPHSATKVCLMHYYVAHDCQMQALELNDKIQSHQLNQGSSMAVSQHSKYVISKMCNSLSPLLSNVANRWQPYEAANPAISFASDGQKALSRIAQSSNNGSATAKKNGVNLGKEIFVAVLNAQSKKRKLDDDIVLADAQ</sequence>
<dbReference type="Pfam" id="PF13934">
    <property type="entry name" value="ELYS"/>
    <property type="match status" value="1"/>
</dbReference>
<dbReference type="EMBL" id="MU620905">
    <property type="protein sequence ID" value="KAI8581550.1"/>
    <property type="molecule type" value="Genomic_DNA"/>
</dbReference>
<evidence type="ECO:0000259" key="3">
    <source>
        <dbReference type="Pfam" id="PF13934"/>
    </source>
</evidence>
<name>A0AAD5HEK6_UMBRA</name>
<proteinExistence type="predicted"/>
<keyword evidence="5" id="KW-1185">Reference proteome</keyword>
<dbReference type="GO" id="GO:0005634">
    <property type="term" value="C:nucleus"/>
    <property type="evidence" value="ECO:0007669"/>
    <property type="project" value="UniProtKB-SubCell"/>
</dbReference>
<reference evidence="4" key="1">
    <citation type="submission" date="2021-06" db="EMBL/GenBank/DDBJ databases">
        <authorList>
            <consortium name="DOE Joint Genome Institute"/>
            <person name="Mondo S.J."/>
            <person name="Amses K.R."/>
            <person name="Simmons D.R."/>
            <person name="Longcore J.E."/>
            <person name="Seto K."/>
            <person name="Alves G.H."/>
            <person name="Bonds A.E."/>
            <person name="Quandt C.A."/>
            <person name="Davis W.J."/>
            <person name="Chang Y."/>
            <person name="Letcher P.M."/>
            <person name="Powell M.J."/>
            <person name="Kuo A."/>
            <person name="Labutti K."/>
            <person name="Pangilinan J."/>
            <person name="Andreopoulos W."/>
            <person name="Tritt A."/>
            <person name="Riley R."/>
            <person name="Hundley H."/>
            <person name="Johnson J."/>
            <person name="Lipzen A."/>
            <person name="Barry K."/>
            <person name="Berbee M.L."/>
            <person name="Buchler N.E."/>
            <person name="Grigoriev I.V."/>
            <person name="Spatafora J.W."/>
            <person name="Stajich J.E."/>
            <person name="James T.Y."/>
        </authorList>
    </citation>
    <scope>NUCLEOTIDE SEQUENCE</scope>
    <source>
        <strain evidence="4">AG</strain>
    </source>
</reference>